<reference evidence="2" key="1">
    <citation type="submission" date="2020-05" db="EMBL/GenBank/DDBJ databases">
        <title>WGS assembly of Panicum virgatum.</title>
        <authorList>
            <person name="Lovell J.T."/>
            <person name="Jenkins J."/>
            <person name="Shu S."/>
            <person name="Juenger T.E."/>
            <person name="Schmutz J."/>
        </authorList>
    </citation>
    <scope>NUCLEOTIDE SEQUENCE</scope>
    <source>
        <strain evidence="2">AP13</strain>
    </source>
</reference>
<evidence type="ECO:0000313" key="2">
    <source>
        <dbReference type="EMBL" id="KAG2622676.1"/>
    </source>
</evidence>
<feature type="compositionally biased region" description="Basic and acidic residues" evidence="1">
    <location>
        <begin position="15"/>
        <end position="29"/>
    </location>
</feature>
<comment type="caution">
    <text evidence="2">The sequence shown here is derived from an EMBL/GenBank/DDBJ whole genome shotgun (WGS) entry which is preliminary data.</text>
</comment>
<evidence type="ECO:0000313" key="3">
    <source>
        <dbReference type="Proteomes" id="UP000823388"/>
    </source>
</evidence>
<feature type="compositionally biased region" description="Basic residues" evidence="1">
    <location>
        <begin position="59"/>
        <end position="70"/>
    </location>
</feature>
<accession>A0A8T0UNH6</accession>
<dbReference type="EMBL" id="CM029041">
    <property type="protein sequence ID" value="KAG2622676.1"/>
    <property type="molecule type" value="Genomic_DNA"/>
</dbReference>
<feature type="region of interest" description="Disordered" evidence="1">
    <location>
        <begin position="1"/>
        <end position="29"/>
    </location>
</feature>
<gene>
    <name evidence="2" type="ORF">PVAP13_3KG056888</name>
</gene>
<keyword evidence="3" id="KW-1185">Reference proteome</keyword>
<proteinExistence type="predicted"/>
<organism evidence="2 3">
    <name type="scientific">Panicum virgatum</name>
    <name type="common">Blackwell switchgrass</name>
    <dbReference type="NCBI Taxonomy" id="38727"/>
    <lineage>
        <taxon>Eukaryota</taxon>
        <taxon>Viridiplantae</taxon>
        <taxon>Streptophyta</taxon>
        <taxon>Embryophyta</taxon>
        <taxon>Tracheophyta</taxon>
        <taxon>Spermatophyta</taxon>
        <taxon>Magnoliopsida</taxon>
        <taxon>Liliopsida</taxon>
        <taxon>Poales</taxon>
        <taxon>Poaceae</taxon>
        <taxon>PACMAD clade</taxon>
        <taxon>Panicoideae</taxon>
        <taxon>Panicodae</taxon>
        <taxon>Paniceae</taxon>
        <taxon>Panicinae</taxon>
        <taxon>Panicum</taxon>
        <taxon>Panicum sect. Hiantes</taxon>
    </lineage>
</organism>
<evidence type="ECO:0000256" key="1">
    <source>
        <dbReference type="SAM" id="MobiDB-lite"/>
    </source>
</evidence>
<feature type="region of interest" description="Disordered" evidence="1">
    <location>
        <begin position="59"/>
        <end position="119"/>
    </location>
</feature>
<dbReference type="AlphaFoldDB" id="A0A8T0UNH6"/>
<feature type="compositionally biased region" description="Polar residues" evidence="1">
    <location>
        <begin position="104"/>
        <end position="119"/>
    </location>
</feature>
<protein>
    <submittedName>
        <fullName evidence="2">Uncharacterized protein</fullName>
    </submittedName>
</protein>
<feature type="compositionally biased region" description="Polar residues" evidence="1">
    <location>
        <begin position="71"/>
        <end position="87"/>
    </location>
</feature>
<name>A0A8T0UNH6_PANVG</name>
<sequence length="119" mass="13169">MEPSAMTCRLPLGPGDKRPTPGDERRGAERHLLRPRCDAHAAEHILPGKIDTRSAAERLHRRPRTGRHTARQLTSSLRNQTAPSRCRQTPACASRRHEGRLVPATTSTPPTRGTDLLTT</sequence>
<dbReference type="Proteomes" id="UP000823388">
    <property type="component" value="Chromosome 3K"/>
</dbReference>